<dbReference type="AlphaFoldDB" id="A0A2C9WYU0"/>
<sequence>MKIRFAIISHDLLAQVRAEVDVLLRAVNVGNMDGVDASTARLLELTVNCRSIELSEQEWRAFLSELRAKSPEFESSYLLPGTICAPLFPKVSVADHYVLELPIDGDMEEEEADV</sequence>
<organism evidence="1 2">
    <name type="scientific">Pseudomonas aeruginosa</name>
    <dbReference type="NCBI Taxonomy" id="287"/>
    <lineage>
        <taxon>Bacteria</taxon>
        <taxon>Pseudomonadati</taxon>
        <taxon>Pseudomonadota</taxon>
        <taxon>Gammaproteobacteria</taxon>
        <taxon>Pseudomonadales</taxon>
        <taxon>Pseudomonadaceae</taxon>
        <taxon>Pseudomonas</taxon>
    </lineage>
</organism>
<dbReference type="Proteomes" id="UP000194857">
    <property type="component" value="Unassembled WGS sequence"/>
</dbReference>
<evidence type="ECO:0000313" key="1">
    <source>
        <dbReference type="EMBL" id="OTI62484.1"/>
    </source>
</evidence>
<protein>
    <submittedName>
        <fullName evidence="1">Uncharacterized protein</fullName>
    </submittedName>
</protein>
<reference evidence="1 2" key="1">
    <citation type="submission" date="2017-05" db="EMBL/GenBank/DDBJ databases">
        <authorList>
            <person name="Song R."/>
            <person name="Chenine A.L."/>
            <person name="Ruprecht R.M."/>
        </authorList>
    </citation>
    <scope>NUCLEOTIDE SEQUENCE [LARGE SCALE GENOMIC DNA]</scope>
    <source>
        <strain evidence="1 2">S567_C10_BS</strain>
    </source>
</reference>
<dbReference type="EMBL" id="NFFZ01000005">
    <property type="protein sequence ID" value="OTI62484.1"/>
    <property type="molecule type" value="Genomic_DNA"/>
</dbReference>
<accession>A0A2C9WYU0</accession>
<proteinExistence type="predicted"/>
<gene>
    <name evidence="1" type="ORF">CAZ10_13030</name>
</gene>
<name>A0A2C9WYU0_PSEAI</name>
<dbReference type="GeneID" id="24115612"/>
<dbReference type="RefSeq" id="WP_033940875.1">
    <property type="nucleotide sequence ID" value="NZ_CBDDSE010000001.1"/>
</dbReference>
<comment type="caution">
    <text evidence="1">The sequence shown here is derived from an EMBL/GenBank/DDBJ whole genome shotgun (WGS) entry which is preliminary data.</text>
</comment>
<evidence type="ECO:0000313" key="2">
    <source>
        <dbReference type="Proteomes" id="UP000194857"/>
    </source>
</evidence>